<organism evidence="2 3">
    <name type="scientific">Methanospirillum stamsii</name>
    <dbReference type="NCBI Taxonomy" id="1277351"/>
    <lineage>
        <taxon>Archaea</taxon>
        <taxon>Methanobacteriati</taxon>
        <taxon>Methanobacteriota</taxon>
        <taxon>Stenosarchaea group</taxon>
        <taxon>Methanomicrobia</taxon>
        <taxon>Methanomicrobiales</taxon>
        <taxon>Methanospirillaceae</taxon>
        <taxon>Methanospirillum</taxon>
    </lineage>
</organism>
<accession>A0A2V2N7L7</accession>
<dbReference type="InterPro" id="IPR050923">
    <property type="entry name" value="Cell_Proc_Reg/RNA_Proc"/>
</dbReference>
<evidence type="ECO:0000259" key="1">
    <source>
        <dbReference type="PROSITE" id="PS50006"/>
    </source>
</evidence>
<dbReference type="PROSITE" id="PS50006">
    <property type="entry name" value="FHA_DOMAIN"/>
    <property type="match status" value="1"/>
</dbReference>
<dbReference type="CDD" id="cd00060">
    <property type="entry name" value="FHA"/>
    <property type="match status" value="1"/>
</dbReference>
<dbReference type="Proteomes" id="UP000245934">
    <property type="component" value="Unassembled WGS sequence"/>
</dbReference>
<evidence type="ECO:0000313" key="3">
    <source>
        <dbReference type="Proteomes" id="UP000245934"/>
    </source>
</evidence>
<dbReference type="InterPro" id="IPR000253">
    <property type="entry name" value="FHA_dom"/>
</dbReference>
<keyword evidence="3" id="KW-1185">Reference proteome</keyword>
<name>A0A2V2N7L7_9EURY</name>
<reference evidence="2 3" key="1">
    <citation type="submission" date="2018-05" db="EMBL/GenBank/DDBJ databases">
        <title>Draft genome of Methanospirillum stamsii Pt1.</title>
        <authorList>
            <person name="Dueholm M.S."/>
            <person name="Nielsen P.H."/>
            <person name="Bakmann L.F."/>
            <person name="Otzen D.E."/>
        </authorList>
    </citation>
    <scope>NUCLEOTIDE SEQUENCE [LARGE SCALE GENOMIC DNA]</scope>
    <source>
        <strain evidence="2 3">Pt1</strain>
    </source>
</reference>
<dbReference type="GeneID" id="97608093"/>
<dbReference type="RefSeq" id="WP_109940730.1">
    <property type="nucleotide sequence ID" value="NZ_CP176366.1"/>
</dbReference>
<dbReference type="AlphaFoldDB" id="A0A2V2N7L7"/>
<dbReference type="EMBL" id="QGMZ01000016">
    <property type="protein sequence ID" value="PWR74650.1"/>
    <property type="molecule type" value="Genomic_DNA"/>
</dbReference>
<dbReference type="SUPFAM" id="SSF49879">
    <property type="entry name" value="SMAD/FHA domain"/>
    <property type="match status" value="1"/>
</dbReference>
<feature type="domain" description="FHA" evidence="1">
    <location>
        <begin position="104"/>
        <end position="154"/>
    </location>
</feature>
<dbReference type="InterPro" id="IPR008984">
    <property type="entry name" value="SMAD_FHA_dom_sf"/>
</dbReference>
<dbReference type="PANTHER" id="PTHR23308">
    <property type="entry name" value="NUCLEAR INHIBITOR OF PROTEIN PHOSPHATASE-1"/>
    <property type="match status" value="1"/>
</dbReference>
<dbReference type="SMART" id="SM00240">
    <property type="entry name" value="FHA"/>
    <property type="match status" value="1"/>
</dbReference>
<protein>
    <recommendedName>
        <fullName evidence="1">FHA domain-containing protein</fullName>
    </recommendedName>
</protein>
<sequence length="181" mass="20209">MGGYPLEGAITRITIMVLQKICDTCGMANPATEMICMRCFSDISGKKPVERKTIRQIEIKGIVKKPPDKRFAKIGFDEGRTIREVTPLTLTMSPGVSITVHHGDTVGRDAVGRTILQQQNGVSRQHATFKYFNGKWLVRDENSTNGTYILGKKISPDKWYEIKDGDSISFSSNCTFTIQTM</sequence>
<comment type="caution">
    <text evidence="2">The sequence shown here is derived from an EMBL/GenBank/DDBJ whole genome shotgun (WGS) entry which is preliminary data.</text>
</comment>
<evidence type="ECO:0000313" key="2">
    <source>
        <dbReference type="EMBL" id="PWR74650.1"/>
    </source>
</evidence>
<dbReference type="OrthoDB" id="26617at2157"/>
<gene>
    <name evidence="2" type="ORF">DLD82_08720</name>
</gene>
<dbReference type="Pfam" id="PF00498">
    <property type="entry name" value="FHA"/>
    <property type="match status" value="1"/>
</dbReference>
<dbReference type="Gene3D" id="2.60.200.20">
    <property type="match status" value="1"/>
</dbReference>
<proteinExistence type="predicted"/>